<organism evidence="2 3">
    <name type="scientific">Brassica cretica</name>
    <name type="common">Mustard</name>
    <dbReference type="NCBI Taxonomy" id="69181"/>
    <lineage>
        <taxon>Eukaryota</taxon>
        <taxon>Viridiplantae</taxon>
        <taxon>Streptophyta</taxon>
        <taxon>Embryophyta</taxon>
        <taxon>Tracheophyta</taxon>
        <taxon>Spermatophyta</taxon>
        <taxon>Magnoliopsida</taxon>
        <taxon>eudicotyledons</taxon>
        <taxon>Gunneridae</taxon>
        <taxon>Pentapetalae</taxon>
        <taxon>rosids</taxon>
        <taxon>malvids</taxon>
        <taxon>Brassicales</taxon>
        <taxon>Brassicaceae</taxon>
        <taxon>Brassiceae</taxon>
        <taxon>Brassica</taxon>
    </lineage>
</organism>
<accession>A0A8S9NBA8</accession>
<protein>
    <submittedName>
        <fullName evidence="2">Uncharacterized protein</fullName>
    </submittedName>
</protein>
<proteinExistence type="predicted"/>
<dbReference type="Proteomes" id="UP000712600">
    <property type="component" value="Unassembled WGS sequence"/>
</dbReference>
<feature type="region of interest" description="Disordered" evidence="1">
    <location>
        <begin position="52"/>
        <end position="90"/>
    </location>
</feature>
<feature type="compositionally biased region" description="Basic and acidic residues" evidence="1">
    <location>
        <begin position="1"/>
        <end position="11"/>
    </location>
</feature>
<reference evidence="2" key="1">
    <citation type="submission" date="2019-12" db="EMBL/GenBank/DDBJ databases">
        <title>Genome sequencing and annotation of Brassica cretica.</title>
        <authorList>
            <person name="Studholme D.J."/>
            <person name="Sarris P."/>
        </authorList>
    </citation>
    <scope>NUCLEOTIDE SEQUENCE</scope>
    <source>
        <strain evidence="2">PFS-109/04</strain>
        <tissue evidence="2">Leaf</tissue>
    </source>
</reference>
<feature type="region of interest" description="Disordered" evidence="1">
    <location>
        <begin position="1"/>
        <end position="20"/>
    </location>
</feature>
<dbReference type="AlphaFoldDB" id="A0A8S9NBA8"/>
<comment type="caution">
    <text evidence="2">The sequence shown here is derived from an EMBL/GenBank/DDBJ whole genome shotgun (WGS) entry which is preliminary data.</text>
</comment>
<evidence type="ECO:0000256" key="1">
    <source>
        <dbReference type="SAM" id="MobiDB-lite"/>
    </source>
</evidence>
<evidence type="ECO:0000313" key="2">
    <source>
        <dbReference type="EMBL" id="KAF3502344.1"/>
    </source>
</evidence>
<evidence type="ECO:0000313" key="3">
    <source>
        <dbReference type="Proteomes" id="UP000712600"/>
    </source>
</evidence>
<sequence length="203" mass="22999">MNQETSEKSLENIDLNFPDHLPDRQTEGISLWALAETFGMAKPCRNVTVAATMKEDPSHNPKREIKVQQTSFGRIDERDKSDQSRCKGEKVDRNKSFKSGNFSSLFAISLEENPFWYMPSSTRINKETQLLFSPDPASLERSIRKEVRSSSINNNTCWSLDFRQPPSTQALVPSTDTRSPLSTEDTHLLSTDIFHPTSIDTSV</sequence>
<name>A0A8S9NBA8_BRACR</name>
<gene>
    <name evidence="2" type="ORF">F2Q69_00043135</name>
</gene>
<dbReference type="EMBL" id="QGKX02001621">
    <property type="protein sequence ID" value="KAF3502344.1"/>
    <property type="molecule type" value="Genomic_DNA"/>
</dbReference>
<feature type="compositionally biased region" description="Basic and acidic residues" evidence="1">
    <location>
        <begin position="74"/>
        <end position="90"/>
    </location>
</feature>
<feature type="compositionally biased region" description="Basic and acidic residues" evidence="1">
    <location>
        <begin position="53"/>
        <end position="66"/>
    </location>
</feature>